<dbReference type="EMBL" id="LAZR01000871">
    <property type="protein sequence ID" value="KKN55795.1"/>
    <property type="molecule type" value="Genomic_DNA"/>
</dbReference>
<evidence type="ECO:0000313" key="1">
    <source>
        <dbReference type="EMBL" id="KKN55795.1"/>
    </source>
</evidence>
<protein>
    <submittedName>
        <fullName evidence="1">Uncharacterized protein</fullName>
    </submittedName>
</protein>
<comment type="caution">
    <text evidence="1">The sequence shown here is derived from an EMBL/GenBank/DDBJ whole genome shotgun (WGS) entry which is preliminary data.</text>
</comment>
<organism evidence="1">
    <name type="scientific">marine sediment metagenome</name>
    <dbReference type="NCBI Taxonomy" id="412755"/>
    <lineage>
        <taxon>unclassified sequences</taxon>
        <taxon>metagenomes</taxon>
        <taxon>ecological metagenomes</taxon>
    </lineage>
</organism>
<accession>A0A0F9RH55</accession>
<dbReference type="AlphaFoldDB" id="A0A0F9RH55"/>
<proteinExistence type="predicted"/>
<sequence>MKKIDLEKNIQLCFNSGFGTLITASNDVDFRNSIINVHNGLELLMKYYLKEFNHF</sequence>
<name>A0A0F9RH55_9ZZZZ</name>
<gene>
    <name evidence="1" type="ORF">LCGC14_0578650</name>
</gene>
<reference evidence="1" key="1">
    <citation type="journal article" date="2015" name="Nature">
        <title>Complex archaea that bridge the gap between prokaryotes and eukaryotes.</title>
        <authorList>
            <person name="Spang A."/>
            <person name="Saw J.H."/>
            <person name="Jorgensen S.L."/>
            <person name="Zaremba-Niedzwiedzka K."/>
            <person name="Martijn J."/>
            <person name="Lind A.E."/>
            <person name="van Eijk R."/>
            <person name="Schleper C."/>
            <person name="Guy L."/>
            <person name="Ettema T.J."/>
        </authorList>
    </citation>
    <scope>NUCLEOTIDE SEQUENCE</scope>
</reference>